<feature type="region of interest" description="Disordered" evidence="1">
    <location>
        <begin position="362"/>
        <end position="409"/>
    </location>
</feature>
<reference evidence="2" key="1">
    <citation type="submission" date="2011-04" db="EMBL/GenBank/DDBJ databases">
        <title>Evolution of plant cell wall degrading machinery underlies the functional diversity of forest fungi.</title>
        <authorList>
            <consortium name="US DOE Joint Genome Institute (JGI-PGF)"/>
            <person name="Eastwood D.C."/>
            <person name="Floudas D."/>
            <person name="Binder M."/>
            <person name="Majcherczyk A."/>
            <person name="Schneider P."/>
            <person name="Aerts A."/>
            <person name="Asiegbu F.O."/>
            <person name="Baker S.E."/>
            <person name="Barry K."/>
            <person name="Bendiksby M."/>
            <person name="Blumentritt M."/>
            <person name="Coutinho P.M."/>
            <person name="Cullen D."/>
            <person name="Cullen D."/>
            <person name="Gathman A."/>
            <person name="Goodell B."/>
            <person name="Henrissat B."/>
            <person name="Ihrmark K."/>
            <person name="Kauserud H."/>
            <person name="Kohler A."/>
            <person name="LaButti K."/>
            <person name="Lapidus A."/>
            <person name="Lavin J.L."/>
            <person name="Lee Y.-H."/>
            <person name="Lindquist E."/>
            <person name="Lilly W."/>
            <person name="Lucas S."/>
            <person name="Morin E."/>
            <person name="Murat C."/>
            <person name="Oguiza J.A."/>
            <person name="Park J."/>
            <person name="Pisabarro A.G."/>
            <person name="Riley R."/>
            <person name="Rosling A."/>
            <person name="Salamov A."/>
            <person name="Schmidt O."/>
            <person name="Schmutz J."/>
            <person name="Skrede I."/>
            <person name="Stenlid J."/>
            <person name="Wiebenga A."/>
            <person name="Xie X."/>
            <person name="Kues U."/>
            <person name="Hibbett D.S."/>
            <person name="Hoffmeister D."/>
            <person name="Hogberg N."/>
            <person name="Martin F."/>
            <person name="Grigoriev I.V."/>
            <person name="Watkinson S.C."/>
        </authorList>
    </citation>
    <scope>NUCLEOTIDE SEQUENCE</scope>
    <source>
        <strain evidence="2">S7.9</strain>
    </source>
</reference>
<protein>
    <submittedName>
        <fullName evidence="2">Uncharacterized protein</fullName>
    </submittedName>
</protein>
<dbReference type="GeneID" id="18812717"/>
<gene>
    <name evidence="2" type="ORF">SERLADRAFT_407588</name>
</gene>
<dbReference type="EMBL" id="GL945432">
    <property type="protein sequence ID" value="EGO27006.1"/>
    <property type="molecule type" value="Genomic_DNA"/>
</dbReference>
<sequence>MGSSLIEMEVAVVLGVNLEKDDIQLWDQVNAADIHRVIIRSSGYSLEFCNAALHLCGIDSNMCACNWRSYKDMLELKQKIACSFPSARAITTQHPQSHFINMSRPVTCSKNANQRPGQIVLDMQVKRQNRAEVAEEKKQKVLDDRMTKLVIRQALAALAEREEVQAKEDQIARCPGAQVKLKKQTAPQRHQLRHSEREVTVSDSEGEGEGEGGLLVDGQEEVEGMANLSPPSQCPGTQAKLTKYPAPQRHHLCCTKSQVIIPDSKGERSSINIQVEKIADLAPSPVSQIRAIQTKKRQLVCHKTMHYVVPESDGGEKEDEEEIKERLPSPDINNSDLEFCETQPSTGPEYRPRKIAINNDDLDIEISEGPNTTTEANDLPGRRKGRARHHVAETSDKEQQERKKRKTSAREAISMLRMQLDLDTCHNQIKSTGTSGNSTSINGLGHWHQLLPAKSECGRQQWEEANVLWQFNVLKGWASDFATSAKSKKREYGKSKLTSTAATSVKSTSAVFEGGGLVDSNEDEVDERAALTGKKCTTSLALVKIEEGTIVPAPKCIKCEGPNVRVKPKNGDLPEGCHIENKWRLIFVPTFQWWLGTSENPWNLNDPKVTLYSPIYNVLGQQIYEWRNGFSSTAQAMVQHLFDTQPAFKSYDTRQGCPQSMLQGLNYIYKEVDANSLHVNFFSS</sequence>
<dbReference type="HOGENOM" id="CLU_457953_0_0_1"/>
<feature type="region of interest" description="Disordered" evidence="1">
    <location>
        <begin position="310"/>
        <end position="337"/>
    </location>
</feature>
<dbReference type="OrthoDB" id="2677435at2759"/>
<feature type="compositionally biased region" description="Basic and acidic residues" evidence="1">
    <location>
        <begin position="390"/>
        <end position="401"/>
    </location>
</feature>
<feature type="region of interest" description="Disordered" evidence="1">
    <location>
        <begin position="181"/>
        <end position="213"/>
    </location>
</feature>
<proteinExistence type="predicted"/>
<dbReference type="AlphaFoldDB" id="F8NST2"/>
<name>F8NST2_SERL9</name>
<evidence type="ECO:0000313" key="2">
    <source>
        <dbReference type="EMBL" id="EGO27006.1"/>
    </source>
</evidence>
<evidence type="ECO:0000256" key="1">
    <source>
        <dbReference type="SAM" id="MobiDB-lite"/>
    </source>
</evidence>
<dbReference type="KEGG" id="sla:SERLADRAFT_407588"/>
<accession>F8NST2</accession>
<dbReference type="RefSeq" id="XP_007317179.1">
    <property type="nucleotide sequence ID" value="XM_007317117.1"/>
</dbReference>
<organism>
    <name type="scientific">Serpula lacrymans var. lacrymans (strain S7.9)</name>
    <name type="common">Dry rot fungus</name>
    <dbReference type="NCBI Taxonomy" id="578457"/>
    <lineage>
        <taxon>Eukaryota</taxon>
        <taxon>Fungi</taxon>
        <taxon>Dikarya</taxon>
        <taxon>Basidiomycota</taxon>
        <taxon>Agaricomycotina</taxon>
        <taxon>Agaricomycetes</taxon>
        <taxon>Agaricomycetidae</taxon>
        <taxon>Boletales</taxon>
        <taxon>Coniophorineae</taxon>
        <taxon>Serpulaceae</taxon>
        <taxon>Serpula</taxon>
    </lineage>
</organism>
<dbReference type="Proteomes" id="UP000008064">
    <property type="component" value="Unassembled WGS sequence"/>
</dbReference>